<proteinExistence type="predicted"/>
<dbReference type="InterPro" id="IPR001119">
    <property type="entry name" value="SLH_dom"/>
</dbReference>
<dbReference type="SUPFAM" id="SSF54001">
    <property type="entry name" value="Cysteine proteinases"/>
    <property type="match status" value="1"/>
</dbReference>
<dbReference type="AlphaFoldDB" id="A0A7G9B2R2"/>
<evidence type="ECO:0000259" key="2">
    <source>
        <dbReference type="PROSITE" id="PS51272"/>
    </source>
</evidence>
<dbReference type="KEGG" id="ohi:H8790_10250"/>
<feature type="domain" description="SLH" evidence="2">
    <location>
        <begin position="156"/>
        <end position="212"/>
    </location>
</feature>
<dbReference type="InterPro" id="IPR038765">
    <property type="entry name" value="Papain-like_cys_pep_sf"/>
</dbReference>
<evidence type="ECO:0000313" key="3">
    <source>
        <dbReference type="EMBL" id="QNL43843.1"/>
    </source>
</evidence>
<dbReference type="Gene3D" id="3.90.1720.10">
    <property type="entry name" value="endopeptidase domain like (from Nostoc punctiforme)"/>
    <property type="match status" value="1"/>
</dbReference>
<evidence type="ECO:0000256" key="1">
    <source>
        <dbReference type="ARBA" id="ARBA00022737"/>
    </source>
</evidence>
<dbReference type="EMBL" id="CP060490">
    <property type="protein sequence ID" value="QNL43843.1"/>
    <property type="molecule type" value="Genomic_DNA"/>
</dbReference>
<keyword evidence="4" id="KW-1185">Reference proteome</keyword>
<organism evidence="3 4">
    <name type="scientific">Oscillibacter hominis</name>
    <dbReference type="NCBI Taxonomy" id="2763056"/>
    <lineage>
        <taxon>Bacteria</taxon>
        <taxon>Bacillati</taxon>
        <taxon>Bacillota</taxon>
        <taxon>Clostridia</taxon>
        <taxon>Eubacteriales</taxon>
        <taxon>Oscillospiraceae</taxon>
        <taxon>Oscillibacter</taxon>
    </lineage>
</organism>
<accession>A0A7G9B2R2</accession>
<dbReference type="Pfam" id="PF05257">
    <property type="entry name" value="CHAP"/>
    <property type="match status" value="1"/>
</dbReference>
<sequence length="212" mass="22970">MAIVATVNSLLTVARGEVGVKESPANSNRVKYNTWYYGKEVSGSAYPWCMVFVQWCCARAGVILPVRTASCSALMRAAKKIGAWVTSGYQAGDIVIYDFDGNGGTDHCGIVENVLSGGVVAIEGNTAQGNDANGGQVQRRVRASRLIVGALRPQYTKEAKMDNTPGKYAEEAVHWAVESGLMQGSADGDLKLHDSVTREQLMVFLYRLRKME</sequence>
<protein>
    <submittedName>
        <fullName evidence="3">CHAP domain-containing protein</fullName>
    </submittedName>
</protein>
<dbReference type="InterPro" id="IPR007921">
    <property type="entry name" value="CHAP_dom"/>
</dbReference>
<name>A0A7G9B2R2_9FIRM</name>
<dbReference type="PROSITE" id="PS51272">
    <property type="entry name" value="SLH"/>
    <property type="match status" value="1"/>
</dbReference>
<evidence type="ECO:0000313" key="4">
    <source>
        <dbReference type="Proteomes" id="UP000515960"/>
    </source>
</evidence>
<gene>
    <name evidence="3" type="ORF">H8790_10250</name>
</gene>
<keyword evidence="1" id="KW-0677">Repeat</keyword>
<dbReference type="Proteomes" id="UP000515960">
    <property type="component" value="Chromosome"/>
</dbReference>
<reference evidence="3 4" key="1">
    <citation type="submission" date="2020-08" db="EMBL/GenBank/DDBJ databases">
        <authorList>
            <person name="Liu C."/>
            <person name="Sun Q."/>
        </authorList>
    </citation>
    <scope>NUCLEOTIDE SEQUENCE [LARGE SCALE GENOMIC DNA]</scope>
    <source>
        <strain evidence="3 4">NSJ-62</strain>
    </source>
</reference>